<organism evidence="2 3">
    <name type="scientific">Salix dunnii</name>
    <dbReference type="NCBI Taxonomy" id="1413687"/>
    <lineage>
        <taxon>Eukaryota</taxon>
        <taxon>Viridiplantae</taxon>
        <taxon>Streptophyta</taxon>
        <taxon>Embryophyta</taxon>
        <taxon>Tracheophyta</taxon>
        <taxon>Spermatophyta</taxon>
        <taxon>Magnoliopsida</taxon>
        <taxon>eudicotyledons</taxon>
        <taxon>Gunneridae</taxon>
        <taxon>Pentapetalae</taxon>
        <taxon>rosids</taxon>
        <taxon>fabids</taxon>
        <taxon>Malpighiales</taxon>
        <taxon>Salicaceae</taxon>
        <taxon>Saliceae</taxon>
        <taxon>Salix</taxon>
    </lineage>
</organism>
<gene>
    <name evidence="2" type="ORF">SADUNF_Sadunf07G0087500</name>
</gene>
<evidence type="ECO:0000259" key="1">
    <source>
        <dbReference type="Pfam" id="PF01789"/>
    </source>
</evidence>
<dbReference type="EMBL" id="JADGMS010000007">
    <property type="protein sequence ID" value="KAF9678929.1"/>
    <property type="molecule type" value="Genomic_DNA"/>
</dbReference>
<proteinExistence type="predicted"/>
<sequence length="261" mass="28658">MALQVSFSFTSHNPCQRNHTPKLFSPKIFSSTSLPIASFSNQKQNPESSNDPQKETLILSLGSSKRRKLNLSVIALLVNGSLPNLFNNSILAQELELERYTDSKEDFTLLTPSSYVKVIPSLSVDKAGATVLFEEVGKGSNNIGVVVTPVRLTSLGEFGNPQFVADKLIQAEKKKESTKDAEVIAVAERSGHGGLQVYEFEYKVDSTRGGMKRIFSAAFVSSRKLYLLNIAHSDKPESPLDSDTRTILEEVLHSFDAATMT</sequence>
<dbReference type="PANTHER" id="PTHR31407">
    <property type="match status" value="1"/>
</dbReference>
<dbReference type="GO" id="GO:0005509">
    <property type="term" value="F:calcium ion binding"/>
    <property type="evidence" value="ECO:0007669"/>
    <property type="project" value="InterPro"/>
</dbReference>
<dbReference type="OrthoDB" id="2020701at2759"/>
<reference evidence="2 3" key="1">
    <citation type="submission" date="2020-10" db="EMBL/GenBank/DDBJ databases">
        <title>Plant Genome Project.</title>
        <authorList>
            <person name="Zhang R.-G."/>
        </authorList>
    </citation>
    <scope>NUCLEOTIDE SEQUENCE [LARGE SCALE GENOMIC DNA]</scope>
    <source>
        <strain evidence="2">FAFU-HL-1</strain>
        <tissue evidence="2">Leaf</tissue>
    </source>
</reference>
<accession>A0A835K5N5</accession>
<dbReference type="GO" id="GO:0019898">
    <property type="term" value="C:extrinsic component of membrane"/>
    <property type="evidence" value="ECO:0007669"/>
    <property type="project" value="InterPro"/>
</dbReference>
<dbReference type="GO" id="GO:0015979">
    <property type="term" value="P:photosynthesis"/>
    <property type="evidence" value="ECO:0007669"/>
    <property type="project" value="InterPro"/>
</dbReference>
<dbReference type="PANTHER" id="PTHR31407:SF3">
    <property type="entry name" value="PSBP DOMAIN-CONTAINING PROTEIN 2, CHLOROPLASTIC"/>
    <property type="match status" value="1"/>
</dbReference>
<dbReference type="InterPro" id="IPR002683">
    <property type="entry name" value="PsbP_C"/>
</dbReference>
<name>A0A835K5N5_9ROSI</name>
<dbReference type="Proteomes" id="UP000657918">
    <property type="component" value="Unassembled WGS sequence"/>
</dbReference>
<comment type="caution">
    <text evidence="2">The sequence shown here is derived from an EMBL/GenBank/DDBJ whole genome shotgun (WGS) entry which is preliminary data.</text>
</comment>
<dbReference type="GO" id="GO:0009654">
    <property type="term" value="C:photosystem II oxygen evolving complex"/>
    <property type="evidence" value="ECO:0007669"/>
    <property type="project" value="InterPro"/>
</dbReference>
<dbReference type="AlphaFoldDB" id="A0A835K5N5"/>
<keyword evidence="3" id="KW-1185">Reference proteome</keyword>
<evidence type="ECO:0000313" key="3">
    <source>
        <dbReference type="Proteomes" id="UP000657918"/>
    </source>
</evidence>
<dbReference type="Pfam" id="PF01789">
    <property type="entry name" value="PsbP"/>
    <property type="match status" value="1"/>
</dbReference>
<feature type="domain" description="PsbP C-terminal" evidence="1">
    <location>
        <begin position="97"/>
        <end position="256"/>
    </location>
</feature>
<dbReference type="InterPro" id="IPR016123">
    <property type="entry name" value="Mog1/PsbP_a/b/a-sand"/>
</dbReference>
<protein>
    <recommendedName>
        <fullName evidence="1">PsbP C-terminal domain-containing protein</fullName>
    </recommendedName>
</protein>
<dbReference type="SUPFAM" id="SSF55724">
    <property type="entry name" value="Mog1p/PsbP-like"/>
    <property type="match status" value="1"/>
</dbReference>
<evidence type="ECO:0000313" key="2">
    <source>
        <dbReference type="EMBL" id="KAF9678929.1"/>
    </source>
</evidence>
<dbReference type="Gene3D" id="3.40.1000.10">
    <property type="entry name" value="Mog1/PsbP, alpha/beta/alpha sandwich"/>
    <property type="match status" value="1"/>
</dbReference>